<feature type="transmembrane region" description="Helical" evidence="6">
    <location>
        <begin position="375"/>
        <end position="393"/>
    </location>
</feature>
<dbReference type="InterPro" id="IPR051475">
    <property type="entry name" value="Diverse_Ion_Transporter"/>
</dbReference>
<feature type="domain" description="Citrate transporter-like" evidence="7">
    <location>
        <begin position="250"/>
        <end position="404"/>
    </location>
</feature>
<proteinExistence type="predicted"/>
<keyword evidence="2" id="KW-0813">Transport</keyword>
<evidence type="ECO:0000256" key="3">
    <source>
        <dbReference type="ARBA" id="ARBA00022692"/>
    </source>
</evidence>
<keyword evidence="4 6" id="KW-1133">Transmembrane helix</keyword>
<comment type="caution">
    <text evidence="8">The sequence shown here is derived from an EMBL/GenBank/DDBJ whole genome shotgun (WGS) entry which is preliminary data.</text>
</comment>
<feature type="transmembrane region" description="Helical" evidence="6">
    <location>
        <begin position="262"/>
        <end position="281"/>
    </location>
</feature>
<dbReference type="Proteomes" id="UP001168821">
    <property type="component" value="Unassembled WGS sequence"/>
</dbReference>
<feature type="transmembrane region" description="Helical" evidence="6">
    <location>
        <begin position="238"/>
        <end position="255"/>
    </location>
</feature>
<dbReference type="PANTHER" id="PTHR43568:SF1">
    <property type="entry name" value="P PROTEIN"/>
    <property type="match status" value="1"/>
</dbReference>
<evidence type="ECO:0000313" key="8">
    <source>
        <dbReference type="EMBL" id="KAJ3650636.1"/>
    </source>
</evidence>
<feature type="transmembrane region" description="Helical" evidence="6">
    <location>
        <begin position="437"/>
        <end position="455"/>
    </location>
</feature>
<feature type="transmembrane region" description="Helical" evidence="6">
    <location>
        <begin position="330"/>
        <end position="355"/>
    </location>
</feature>
<feature type="transmembrane region" description="Helical" evidence="6">
    <location>
        <begin position="57"/>
        <end position="76"/>
    </location>
</feature>
<dbReference type="AlphaFoldDB" id="A0AA38IA27"/>
<dbReference type="InterPro" id="IPR004680">
    <property type="entry name" value="Cit_transptr-like_dom"/>
</dbReference>
<dbReference type="Pfam" id="PF03600">
    <property type="entry name" value="CitMHS"/>
    <property type="match status" value="2"/>
</dbReference>
<gene>
    <name evidence="8" type="ORF">Zmor_016724</name>
</gene>
<evidence type="ECO:0000256" key="2">
    <source>
        <dbReference type="ARBA" id="ARBA00022448"/>
    </source>
</evidence>
<name>A0AA38IA27_9CUCU</name>
<evidence type="ECO:0000256" key="6">
    <source>
        <dbReference type="SAM" id="Phobius"/>
    </source>
</evidence>
<keyword evidence="9" id="KW-1185">Reference proteome</keyword>
<evidence type="ECO:0000259" key="7">
    <source>
        <dbReference type="Pfam" id="PF03600"/>
    </source>
</evidence>
<evidence type="ECO:0000256" key="1">
    <source>
        <dbReference type="ARBA" id="ARBA00004141"/>
    </source>
</evidence>
<sequence>MNRKQNRLVPESEISILPCIPQHKQSQTDMEDSLKVFLSTEEEIVEKKSKWKKTCNNFKVAILVGIWVVCSCALMTNTVKVQRMHQVSISTGQTKIYKNVIFRQILPPGFIILEEPMNNKIRVTIEGALLPPCYENMSVNRLNVWIQLVVLKETSRKIKPSNIFLTQNVSEVWEVALVPEKLIDVVPEVTHKKTFHLKSIKIGDFNTSFLEVRLSTNMKTNFPLSVAYNLQPINTDSGIIYAGLVLIGLYVLIIFELVHRTLAAMLASTMSVAILAALNARPTMGEIISWIDVETLLLLFSMMTLVTIFSETGIFDYMAVFAYKITGGKIWPLINILCVITAIFSCFLDNVTTTLLTTPVTIKLCEVMKLNPVPVLMYMLIFANIGGAITPIGDPPNVIIASNPDVIRSALSRLGLIDWVGKQTQAVIMSVDQDSRLTVAIILILWVSGFASAFVDNLPLTTMMIRIATNLADNRELNLPLQPLIWALSFGACLGVALTVFRRHSHYFSCPDCVPETLGSFQLPWLCSEDPNTIPVSLTMFRRPRHYSSFLDYVPETVTLL</sequence>
<feature type="transmembrane region" description="Helical" evidence="6">
    <location>
        <begin position="484"/>
        <end position="501"/>
    </location>
</feature>
<comment type="subcellular location">
    <subcellularLocation>
        <location evidence="1">Membrane</location>
        <topology evidence="1">Multi-pass membrane protein</topology>
    </subcellularLocation>
</comment>
<organism evidence="8 9">
    <name type="scientific">Zophobas morio</name>
    <dbReference type="NCBI Taxonomy" id="2755281"/>
    <lineage>
        <taxon>Eukaryota</taxon>
        <taxon>Metazoa</taxon>
        <taxon>Ecdysozoa</taxon>
        <taxon>Arthropoda</taxon>
        <taxon>Hexapoda</taxon>
        <taxon>Insecta</taxon>
        <taxon>Pterygota</taxon>
        <taxon>Neoptera</taxon>
        <taxon>Endopterygota</taxon>
        <taxon>Coleoptera</taxon>
        <taxon>Polyphaga</taxon>
        <taxon>Cucujiformia</taxon>
        <taxon>Tenebrionidae</taxon>
        <taxon>Zophobas</taxon>
    </lineage>
</organism>
<accession>A0AA38IA27</accession>
<dbReference type="PANTHER" id="PTHR43568">
    <property type="entry name" value="P PROTEIN"/>
    <property type="match status" value="1"/>
</dbReference>
<reference evidence="8" key="1">
    <citation type="journal article" date="2023" name="G3 (Bethesda)">
        <title>Whole genome assemblies of Zophobas morio and Tenebrio molitor.</title>
        <authorList>
            <person name="Kaur S."/>
            <person name="Stinson S.A."/>
            <person name="diCenzo G.C."/>
        </authorList>
    </citation>
    <scope>NUCLEOTIDE SEQUENCE</scope>
    <source>
        <strain evidence="8">QUZm001</strain>
    </source>
</reference>
<keyword evidence="3 6" id="KW-0812">Transmembrane</keyword>
<evidence type="ECO:0000313" key="9">
    <source>
        <dbReference type="Proteomes" id="UP001168821"/>
    </source>
</evidence>
<dbReference type="GO" id="GO:0055085">
    <property type="term" value="P:transmembrane transport"/>
    <property type="evidence" value="ECO:0007669"/>
    <property type="project" value="InterPro"/>
</dbReference>
<protein>
    <recommendedName>
        <fullName evidence="7">Citrate transporter-like domain-containing protein</fullName>
    </recommendedName>
</protein>
<dbReference type="GO" id="GO:0016020">
    <property type="term" value="C:membrane"/>
    <property type="evidence" value="ECO:0007669"/>
    <property type="project" value="UniProtKB-SubCell"/>
</dbReference>
<dbReference type="EMBL" id="JALNTZ010000005">
    <property type="protein sequence ID" value="KAJ3650636.1"/>
    <property type="molecule type" value="Genomic_DNA"/>
</dbReference>
<feature type="domain" description="Citrate transporter-like" evidence="7">
    <location>
        <begin position="409"/>
        <end position="491"/>
    </location>
</feature>
<evidence type="ECO:0000256" key="4">
    <source>
        <dbReference type="ARBA" id="ARBA00022989"/>
    </source>
</evidence>
<evidence type="ECO:0000256" key="5">
    <source>
        <dbReference type="ARBA" id="ARBA00023136"/>
    </source>
</evidence>
<keyword evidence="5 6" id="KW-0472">Membrane</keyword>